<dbReference type="RefSeq" id="WP_147301317.1">
    <property type="nucleotide sequence ID" value="NZ_CBDRMH010000024.1"/>
</dbReference>
<dbReference type="Proteomes" id="UP000256253">
    <property type="component" value="Unassembled WGS sequence"/>
</dbReference>
<dbReference type="OrthoDB" id="9135364at2"/>
<organism evidence="2 3">
    <name type="scientific">Calidifontibacter indicus</name>
    <dbReference type="NCBI Taxonomy" id="419650"/>
    <lineage>
        <taxon>Bacteria</taxon>
        <taxon>Bacillati</taxon>
        <taxon>Actinomycetota</taxon>
        <taxon>Actinomycetes</taxon>
        <taxon>Micrococcales</taxon>
        <taxon>Dermacoccaceae</taxon>
        <taxon>Calidifontibacter</taxon>
    </lineage>
</organism>
<comment type="caution">
    <text evidence="2">The sequence shown here is derived from an EMBL/GenBank/DDBJ whole genome shotgun (WGS) entry which is preliminary data.</text>
</comment>
<proteinExistence type="predicted"/>
<sequence length="63" mass="6948">MPKSNKRFEVVHEERTRIGETTRILRDKETGVCYLQSMVGVNLAMTPLLNSDGSIVVQPASGS</sequence>
<feature type="domain" description="DUF6440" evidence="1">
    <location>
        <begin position="7"/>
        <end position="57"/>
    </location>
</feature>
<keyword evidence="3" id="KW-1185">Reference proteome</keyword>
<dbReference type="Pfam" id="PF20037">
    <property type="entry name" value="DUF6440"/>
    <property type="match status" value="1"/>
</dbReference>
<name>A0A3D9UU19_9MICO</name>
<dbReference type="AlphaFoldDB" id="A0A3D9UU19"/>
<protein>
    <recommendedName>
        <fullName evidence="1">DUF6440 domain-containing protein</fullName>
    </recommendedName>
</protein>
<gene>
    <name evidence="2" type="ORF">DFJ65_1118</name>
</gene>
<reference evidence="2 3" key="1">
    <citation type="submission" date="2018-08" db="EMBL/GenBank/DDBJ databases">
        <title>Sequencing the genomes of 1000 actinobacteria strains.</title>
        <authorList>
            <person name="Klenk H.-P."/>
        </authorList>
    </citation>
    <scope>NUCLEOTIDE SEQUENCE [LARGE SCALE GENOMIC DNA]</scope>
    <source>
        <strain evidence="2 3">DSM 22967</strain>
    </source>
</reference>
<accession>A0A3D9UU19</accession>
<evidence type="ECO:0000313" key="2">
    <source>
        <dbReference type="EMBL" id="REF30125.1"/>
    </source>
</evidence>
<evidence type="ECO:0000259" key="1">
    <source>
        <dbReference type="Pfam" id="PF20037"/>
    </source>
</evidence>
<evidence type="ECO:0000313" key="3">
    <source>
        <dbReference type="Proteomes" id="UP000256253"/>
    </source>
</evidence>
<dbReference type="EMBL" id="QTUA01000001">
    <property type="protein sequence ID" value="REF30125.1"/>
    <property type="molecule type" value="Genomic_DNA"/>
</dbReference>
<dbReference type="InterPro" id="IPR045515">
    <property type="entry name" value="DUF6440"/>
</dbReference>